<comment type="caution">
    <text evidence="3">The sequence shown here is derived from an EMBL/GenBank/DDBJ whole genome shotgun (WGS) entry which is preliminary data.</text>
</comment>
<dbReference type="PANTHER" id="PTHR43841:SF3">
    <property type="entry name" value="(3R)-HYDROXYACYL-ACP DEHYDRATASE SUBUNIT HADB"/>
    <property type="match status" value="1"/>
</dbReference>
<protein>
    <submittedName>
        <fullName evidence="3">MaoC/PaaZ C-terminal domain-containing protein</fullName>
    </submittedName>
</protein>
<name>A0ABV4UKR5_9MICC</name>
<accession>A0ABV4UKR5</accession>
<dbReference type="RefSeq" id="WP_373971386.1">
    <property type="nucleotide sequence ID" value="NZ_JBHDLJ010000004.1"/>
</dbReference>
<evidence type="ECO:0000256" key="1">
    <source>
        <dbReference type="ARBA" id="ARBA00005254"/>
    </source>
</evidence>
<dbReference type="Proteomes" id="UP001575652">
    <property type="component" value="Unassembled WGS sequence"/>
</dbReference>
<dbReference type="EMBL" id="JBHDLJ010000004">
    <property type="protein sequence ID" value="MFB0834213.1"/>
    <property type="molecule type" value="Genomic_DNA"/>
</dbReference>
<evidence type="ECO:0000259" key="2">
    <source>
        <dbReference type="Pfam" id="PF01575"/>
    </source>
</evidence>
<gene>
    <name evidence="3" type="ORF">ACETWP_06385</name>
</gene>
<dbReference type="InterPro" id="IPR029069">
    <property type="entry name" value="HotDog_dom_sf"/>
</dbReference>
<keyword evidence="4" id="KW-1185">Reference proteome</keyword>
<feature type="domain" description="MaoC-like" evidence="2">
    <location>
        <begin position="192"/>
        <end position="273"/>
    </location>
</feature>
<evidence type="ECO:0000313" key="3">
    <source>
        <dbReference type="EMBL" id="MFB0834213.1"/>
    </source>
</evidence>
<organism evidence="3 4">
    <name type="scientific">Arthrobacter halodurans</name>
    <dbReference type="NCBI Taxonomy" id="516699"/>
    <lineage>
        <taxon>Bacteria</taxon>
        <taxon>Bacillati</taxon>
        <taxon>Actinomycetota</taxon>
        <taxon>Actinomycetes</taxon>
        <taxon>Micrococcales</taxon>
        <taxon>Micrococcaceae</taxon>
        <taxon>Arthrobacter</taxon>
    </lineage>
</organism>
<comment type="similarity">
    <text evidence="1">Belongs to the enoyl-CoA hydratase/isomerase family.</text>
</comment>
<dbReference type="Gene3D" id="3.10.129.10">
    <property type="entry name" value="Hotdog Thioesterase"/>
    <property type="match status" value="1"/>
</dbReference>
<dbReference type="PANTHER" id="PTHR43841">
    <property type="entry name" value="3-HYDROXYACYL-THIOESTER DEHYDRATASE HTDX-RELATED"/>
    <property type="match status" value="1"/>
</dbReference>
<dbReference type="Pfam" id="PF01575">
    <property type="entry name" value="MaoC_dehydratas"/>
    <property type="match status" value="1"/>
</dbReference>
<evidence type="ECO:0000313" key="4">
    <source>
        <dbReference type="Proteomes" id="UP001575652"/>
    </source>
</evidence>
<sequence length="293" mass="31510">MNRREVRLDAVPGLVGLYATALRRQLVARRSRQGEPLELPAVEHAVDGVTADPDRLVAYQRLMGDTVRDTLPSVFVHGMAFPVAMSVLAAEDFPLPLLGMVHLGNEVEHRRAVGAEEELAVRAWAEGLRPHHAGTAFDVVCEASVSGVVVWRGVSTYLAKGVWAGARPERTERAEPSAAARTRTGVWRLGAETGRAYAAVLGDYNPIHLGLLPAKALGLKSHIAHGMFLAGRALAATAPNDGGYRWSIGFEAPVFLPASVQFGVRESGDATLFEGWSAASSRRHFSGSVRPLR</sequence>
<proteinExistence type="inferred from homology"/>
<reference evidence="3 4" key="1">
    <citation type="submission" date="2024-09" db="EMBL/GenBank/DDBJ databases">
        <authorList>
            <person name="Salinas-Garcia M.A."/>
            <person name="Prieme A."/>
        </authorList>
    </citation>
    <scope>NUCLEOTIDE SEQUENCE [LARGE SCALE GENOMIC DNA]</scope>
    <source>
        <strain evidence="3 4">DSM 21081</strain>
    </source>
</reference>
<dbReference type="InterPro" id="IPR002539">
    <property type="entry name" value="MaoC-like_dom"/>
</dbReference>
<dbReference type="SUPFAM" id="SSF54637">
    <property type="entry name" value="Thioesterase/thiol ester dehydrase-isomerase"/>
    <property type="match status" value="2"/>
</dbReference>